<dbReference type="Proteomes" id="UP001178507">
    <property type="component" value="Unassembled WGS sequence"/>
</dbReference>
<name>A0AA36JTR1_9DINO</name>
<dbReference type="EMBL" id="CAUJNA010003863">
    <property type="protein sequence ID" value="CAJ1411238.1"/>
    <property type="molecule type" value="Genomic_DNA"/>
</dbReference>
<evidence type="ECO:0000313" key="2">
    <source>
        <dbReference type="Proteomes" id="UP001178507"/>
    </source>
</evidence>
<protein>
    <submittedName>
        <fullName evidence="1">Uncharacterized protein</fullName>
    </submittedName>
</protein>
<reference evidence="1" key="1">
    <citation type="submission" date="2023-08" db="EMBL/GenBank/DDBJ databases">
        <authorList>
            <person name="Chen Y."/>
            <person name="Shah S."/>
            <person name="Dougan E. K."/>
            <person name="Thang M."/>
            <person name="Chan C."/>
        </authorList>
    </citation>
    <scope>NUCLEOTIDE SEQUENCE</scope>
</reference>
<organism evidence="1 2">
    <name type="scientific">Effrenium voratum</name>
    <dbReference type="NCBI Taxonomy" id="2562239"/>
    <lineage>
        <taxon>Eukaryota</taxon>
        <taxon>Sar</taxon>
        <taxon>Alveolata</taxon>
        <taxon>Dinophyceae</taxon>
        <taxon>Suessiales</taxon>
        <taxon>Symbiodiniaceae</taxon>
        <taxon>Effrenium</taxon>
    </lineage>
</organism>
<comment type="caution">
    <text evidence="1">The sequence shown here is derived from an EMBL/GenBank/DDBJ whole genome shotgun (WGS) entry which is preliminary data.</text>
</comment>
<gene>
    <name evidence="1" type="ORF">EVOR1521_LOCUS31853</name>
</gene>
<evidence type="ECO:0000313" key="1">
    <source>
        <dbReference type="EMBL" id="CAJ1411238.1"/>
    </source>
</evidence>
<accession>A0AA36JTR1</accession>
<sequence>MVLPSRLYDFAVLILLTSSHLRGAGLIFSHLKVQRFPLVANVALRPVRFARSQQLDGGPAAFDRLLPLPGVDRLRAIPDADPNQRHQPVRPQIAMPEQQSILELVGQAPCESQSNVQN</sequence>
<keyword evidence="2" id="KW-1185">Reference proteome</keyword>
<proteinExistence type="predicted"/>
<dbReference type="AlphaFoldDB" id="A0AA36JTR1"/>